<name>A0A0L6UB64_9BASI</name>
<gene>
    <name evidence="2" type="ORF">VP01_8540g1</name>
</gene>
<dbReference type="VEuPathDB" id="FungiDB:VP01_8540g1"/>
<evidence type="ECO:0000313" key="2">
    <source>
        <dbReference type="EMBL" id="KNZ45040.1"/>
    </source>
</evidence>
<sequence length="91" mass="10465">FAIKKMVDMGIDLPKNILSYLVLFKFPNSLQILKRQIMHSDKELSVEFFCNHLIQFNNESKAETKDSSSSVEPAALFNNKDKKQGKRCKSL</sequence>
<feature type="region of interest" description="Disordered" evidence="1">
    <location>
        <begin position="60"/>
        <end position="91"/>
    </location>
</feature>
<proteinExistence type="predicted"/>
<comment type="caution">
    <text evidence="2">The sequence shown here is derived from an EMBL/GenBank/DDBJ whole genome shotgun (WGS) entry which is preliminary data.</text>
</comment>
<reference evidence="2 3" key="1">
    <citation type="submission" date="2015-08" db="EMBL/GenBank/DDBJ databases">
        <title>Next Generation Sequencing and Analysis of the Genome of Puccinia sorghi L Schw, the Causal Agent of Maize Common Rust.</title>
        <authorList>
            <person name="Rochi L."/>
            <person name="Burguener G."/>
            <person name="Darino M."/>
            <person name="Turjanski A."/>
            <person name="Kreff E."/>
            <person name="Dieguez M.J."/>
            <person name="Sacco F."/>
        </authorList>
    </citation>
    <scope>NUCLEOTIDE SEQUENCE [LARGE SCALE GENOMIC DNA]</scope>
    <source>
        <strain evidence="2 3">RO10H11247</strain>
    </source>
</reference>
<dbReference type="OrthoDB" id="10507339at2759"/>
<accession>A0A0L6UB64</accession>
<keyword evidence="3" id="KW-1185">Reference proteome</keyword>
<dbReference type="EMBL" id="LAVV01014094">
    <property type="protein sequence ID" value="KNZ45040.1"/>
    <property type="molecule type" value="Genomic_DNA"/>
</dbReference>
<evidence type="ECO:0000313" key="3">
    <source>
        <dbReference type="Proteomes" id="UP000037035"/>
    </source>
</evidence>
<evidence type="ECO:0000256" key="1">
    <source>
        <dbReference type="SAM" id="MobiDB-lite"/>
    </source>
</evidence>
<feature type="non-terminal residue" evidence="2">
    <location>
        <position position="1"/>
    </location>
</feature>
<protein>
    <submittedName>
        <fullName evidence="2">Uncharacterized protein</fullName>
    </submittedName>
</protein>
<dbReference type="AlphaFoldDB" id="A0A0L6UB64"/>
<dbReference type="Proteomes" id="UP000037035">
    <property type="component" value="Unassembled WGS sequence"/>
</dbReference>
<organism evidence="2 3">
    <name type="scientific">Puccinia sorghi</name>
    <dbReference type="NCBI Taxonomy" id="27349"/>
    <lineage>
        <taxon>Eukaryota</taxon>
        <taxon>Fungi</taxon>
        <taxon>Dikarya</taxon>
        <taxon>Basidiomycota</taxon>
        <taxon>Pucciniomycotina</taxon>
        <taxon>Pucciniomycetes</taxon>
        <taxon>Pucciniales</taxon>
        <taxon>Pucciniaceae</taxon>
        <taxon>Puccinia</taxon>
    </lineage>
</organism>